<evidence type="ECO:0000313" key="2">
    <source>
        <dbReference type="Proteomes" id="UP001464378"/>
    </source>
</evidence>
<dbReference type="EMBL" id="JBBMFK010000002">
    <property type="protein sequence ID" value="MEQ2442167.1"/>
    <property type="molecule type" value="Genomic_DNA"/>
</dbReference>
<keyword evidence="2" id="KW-1185">Reference proteome</keyword>
<protein>
    <submittedName>
        <fullName evidence="1">Uncharacterized protein</fullName>
    </submittedName>
</protein>
<comment type="caution">
    <text evidence="1">The sequence shown here is derived from an EMBL/GenBank/DDBJ whole genome shotgun (WGS) entry which is preliminary data.</text>
</comment>
<reference evidence="1 2" key="1">
    <citation type="submission" date="2024-03" db="EMBL/GenBank/DDBJ databases">
        <title>Human intestinal bacterial collection.</title>
        <authorList>
            <person name="Pauvert C."/>
            <person name="Hitch T.C.A."/>
            <person name="Clavel T."/>
        </authorList>
    </citation>
    <scope>NUCLEOTIDE SEQUENCE [LARGE SCALE GENOMIC DNA]</scope>
    <source>
        <strain evidence="1 2">CLA-AP-H29</strain>
    </source>
</reference>
<sequence length="83" mass="8911">MDNTVSVPKEVREQIENIYAQSGLSFTQTINAGGPPFPVNESNGGYMKANAMKQLLVELEAGKNSGNLIDADTAWQIIEGVAQ</sequence>
<evidence type="ECO:0000313" key="1">
    <source>
        <dbReference type="EMBL" id="MEQ2442167.1"/>
    </source>
</evidence>
<name>A0ABV1E4F1_9FIRM</name>
<dbReference type="Proteomes" id="UP001464378">
    <property type="component" value="Unassembled WGS sequence"/>
</dbReference>
<gene>
    <name evidence="1" type="ORF">WMO64_01635</name>
</gene>
<proteinExistence type="predicted"/>
<dbReference type="RefSeq" id="WP_349230789.1">
    <property type="nucleotide sequence ID" value="NZ_JBBMFK010000002.1"/>
</dbReference>
<organism evidence="1 2">
    <name type="scientific">Pseudoflavonifractor intestinihominis</name>
    <dbReference type="NCBI Taxonomy" id="3133171"/>
    <lineage>
        <taxon>Bacteria</taxon>
        <taxon>Bacillati</taxon>
        <taxon>Bacillota</taxon>
        <taxon>Clostridia</taxon>
        <taxon>Eubacteriales</taxon>
        <taxon>Oscillospiraceae</taxon>
        <taxon>Pseudoflavonifractor</taxon>
    </lineage>
</organism>
<accession>A0ABV1E4F1</accession>